<keyword evidence="1" id="KW-0812">Transmembrane</keyword>
<evidence type="ECO:0008006" key="4">
    <source>
        <dbReference type="Google" id="ProtNLM"/>
    </source>
</evidence>
<accession>A0ABY1ZNH5</accession>
<comment type="caution">
    <text evidence="2">The sequence shown here is derived from an EMBL/GenBank/DDBJ whole genome shotgun (WGS) entry which is preliminary data.</text>
</comment>
<reference evidence="2 3" key="1">
    <citation type="submission" date="2019-02" db="EMBL/GenBank/DDBJ databases">
        <title>Marinobacter halodurans sp. nov., a marine bacterium isolated from sea tidal flat.</title>
        <authorList>
            <person name="Yoo Y."/>
            <person name="Lee D.W."/>
            <person name="Kim B.S."/>
            <person name="Kim J.-J."/>
        </authorList>
    </citation>
    <scope>NUCLEOTIDE SEQUENCE [LARGE SCALE GENOMIC DNA]</scope>
    <source>
        <strain evidence="2 3">YJ-S3-2</strain>
    </source>
</reference>
<keyword evidence="1" id="KW-1133">Transmembrane helix</keyword>
<feature type="transmembrane region" description="Helical" evidence="1">
    <location>
        <begin position="27"/>
        <end position="47"/>
    </location>
</feature>
<evidence type="ECO:0000256" key="1">
    <source>
        <dbReference type="SAM" id="Phobius"/>
    </source>
</evidence>
<name>A0ABY1ZNH5_9GAMM</name>
<feature type="transmembrane region" description="Helical" evidence="1">
    <location>
        <begin position="53"/>
        <end position="72"/>
    </location>
</feature>
<keyword evidence="3" id="KW-1185">Reference proteome</keyword>
<evidence type="ECO:0000313" key="2">
    <source>
        <dbReference type="EMBL" id="TBW54886.1"/>
    </source>
</evidence>
<protein>
    <recommendedName>
        <fullName evidence="4">Zinc ribbon domain-containing protein</fullName>
    </recommendedName>
</protein>
<dbReference type="Proteomes" id="UP000313645">
    <property type="component" value="Unassembled WGS sequence"/>
</dbReference>
<keyword evidence="1" id="KW-0472">Membrane</keyword>
<dbReference type="RefSeq" id="WP_131482245.1">
    <property type="nucleotide sequence ID" value="NZ_SJDL01000018.1"/>
</dbReference>
<gene>
    <name evidence="2" type="ORF">EZI54_12615</name>
</gene>
<organism evidence="2 3">
    <name type="scientific">Marinobacter halodurans</name>
    <dbReference type="NCBI Taxonomy" id="2528979"/>
    <lineage>
        <taxon>Bacteria</taxon>
        <taxon>Pseudomonadati</taxon>
        <taxon>Pseudomonadota</taxon>
        <taxon>Gammaproteobacteria</taxon>
        <taxon>Pseudomonadales</taxon>
        <taxon>Marinobacteraceae</taxon>
        <taxon>Marinobacter</taxon>
    </lineage>
</organism>
<dbReference type="EMBL" id="SJDL01000018">
    <property type="protein sequence ID" value="TBW54886.1"/>
    <property type="molecule type" value="Genomic_DNA"/>
</dbReference>
<sequence length="108" mass="12401">MSTPVPHYLTAEQDRQVRRWERWNQRYFIFAFVALIVLLVFSSQLGLSSGEDWGALGPLLAALVIPIIALQLRLRCPACNHRIGWQAKLQAPDQCRHCGTFLRARQSR</sequence>
<proteinExistence type="predicted"/>
<evidence type="ECO:0000313" key="3">
    <source>
        <dbReference type="Proteomes" id="UP000313645"/>
    </source>
</evidence>